<comment type="caution">
    <text evidence="1">The sequence shown here is derived from an EMBL/GenBank/DDBJ whole genome shotgun (WGS) entry which is preliminary data.</text>
</comment>
<proteinExistence type="predicted"/>
<evidence type="ECO:0000313" key="1">
    <source>
        <dbReference type="EMBL" id="GAF68128.1"/>
    </source>
</evidence>
<evidence type="ECO:0008006" key="2">
    <source>
        <dbReference type="Google" id="ProtNLM"/>
    </source>
</evidence>
<dbReference type="EMBL" id="BARS01003753">
    <property type="protein sequence ID" value="GAF68128.1"/>
    <property type="molecule type" value="Genomic_DNA"/>
</dbReference>
<feature type="non-terminal residue" evidence="1">
    <location>
        <position position="1"/>
    </location>
</feature>
<gene>
    <name evidence="1" type="ORF">S01H1_07273</name>
</gene>
<sequence>EHGVNFIYYDQKKSNTFRPVELLTQIHDSIVFQIPLSIPWKQHADIVLKIKNSLEQPMSWRDREIPTPVSVSIGFNMSKKEMKELKSKDVPNDYVELSNKLEKIHSELI</sequence>
<accession>X0RH87</accession>
<organism evidence="1">
    <name type="scientific">marine sediment metagenome</name>
    <dbReference type="NCBI Taxonomy" id="412755"/>
    <lineage>
        <taxon>unclassified sequences</taxon>
        <taxon>metagenomes</taxon>
        <taxon>ecological metagenomes</taxon>
    </lineage>
</organism>
<name>X0RH87_9ZZZZ</name>
<dbReference type="AlphaFoldDB" id="X0RH87"/>
<reference evidence="1" key="1">
    <citation type="journal article" date="2014" name="Front. Microbiol.">
        <title>High frequency of phylogenetically diverse reductive dehalogenase-homologous genes in deep subseafloor sedimentary metagenomes.</title>
        <authorList>
            <person name="Kawai M."/>
            <person name="Futagami T."/>
            <person name="Toyoda A."/>
            <person name="Takaki Y."/>
            <person name="Nishi S."/>
            <person name="Hori S."/>
            <person name="Arai W."/>
            <person name="Tsubouchi T."/>
            <person name="Morono Y."/>
            <person name="Uchiyama I."/>
            <person name="Ito T."/>
            <person name="Fujiyama A."/>
            <person name="Inagaki F."/>
            <person name="Takami H."/>
        </authorList>
    </citation>
    <scope>NUCLEOTIDE SEQUENCE</scope>
    <source>
        <strain evidence="1">Expedition CK06-06</strain>
    </source>
</reference>
<protein>
    <recommendedName>
        <fullName evidence="2">DNA-directed DNA polymerase family A palm domain-containing protein</fullName>
    </recommendedName>
</protein>